<gene>
    <name evidence="5" type="ORF">LX13_003937</name>
</gene>
<dbReference type="RefSeq" id="WP_253663052.1">
    <property type="nucleotide sequence ID" value="NZ_BAAAJQ010000003.1"/>
</dbReference>
<dbReference type="InterPro" id="IPR051262">
    <property type="entry name" value="SMP-30/CGR1_Lactonase"/>
</dbReference>
<dbReference type="Pfam" id="PF08450">
    <property type="entry name" value="SGL"/>
    <property type="match status" value="1"/>
</dbReference>
<evidence type="ECO:0000256" key="3">
    <source>
        <dbReference type="SAM" id="SignalP"/>
    </source>
</evidence>
<keyword evidence="6" id="KW-1185">Reference proteome</keyword>
<keyword evidence="2" id="KW-0378">Hydrolase</keyword>
<evidence type="ECO:0000256" key="2">
    <source>
        <dbReference type="ARBA" id="ARBA00022801"/>
    </source>
</evidence>
<evidence type="ECO:0000259" key="4">
    <source>
        <dbReference type="Pfam" id="PF08450"/>
    </source>
</evidence>
<feature type="signal peptide" evidence="3">
    <location>
        <begin position="1"/>
        <end position="35"/>
    </location>
</feature>
<comment type="similarity">
    <text evidence="1">Belongs to the SMP-30/CGR1 family.</text>
</comment>
<dbReference type="PANTHER" id="PTHR47572:SF4">
    <property type="entry name" value="LACTONASE DRP35"/>
    <property type="match status" value="1"/>
</dbReference>
<feature type="domain" description="SMP-30/Gluconolactonase/LRE-like region" evidence="4">
    <location>
        <begin position="169"/>
        <end position="284"/>
    </location>
</feature>
<reference evidence="5 6" key="1">
    <citation type="submission" date="2022-06" db="EMBL/GenBank/DDBJ databases">
        <title>Genomic Encyclopedia of Archaeal and Bacterial Type Strains, Phase II (KMG-II): from individual species to whole genera.</title>
        <authorList>
            <person name="Goeker M."/>
        </authorList>
    </citation>
    <scope>NUCLEOTIDE SEQUENCE [LARGE SCALE GENOMIC DNA]</scope>
    <source>
        <strain evidence="5 6">DSM 44693</strain>
    </source>
</reference>
<dbReference type="EMBL" id="JAMTCJ010000004">
    <property type="protein sequence ID" value="MCP2178096.1"/>
    <property type="molecule type" value="Genomic_DNA"/>
</dbReference>
<feature type="chain" id="PRO_5046231472" evidence="3">
    <location>
        <begin position="36"/>
        <end position="317"/>
    </location>
</feature>
<organism evidence="5 6">
    <name type="scientific">Williamsia maris</name>
    <dbReference type="NCBI Taxonomy" id="72806"/>
    <lineage>
        <taxon>Bacteria</taxon>
        <taxon>Bacillati</taxon>
        <taxon>Actinomycetota</taxon>
        <taxon>Actinomycetes</taxon>
        <taxon>Mycobacteriales</taxon>
        <taxon>Nocardiaceae</taxon>
        <taxon>Williamsia</taxon>
    </lineage>
</organism>
<keyword evidence="3" id="KW-0732">Signal</keyword>
<proteinExistence type="inferred from homology"/>
<evidence type="ECO:0000256" key="1">
    <source>
        <dbReference type="ARBA" id="ARBA00008853"/>
    </source>
</evidence>
<comment type="caution">
    <text evidence="5">The sequence shown here is derived from an EMBL/GenBank/DDBJ whole genome shotgun (WGS) entry which is preliminary data.</text>
</comment>
<dbReference type="Proteomes" id="UP001206895">
    <property type="component" value="Unassembled WGS sequence"/>
</dbReference>
<dbReference type="SUPFAM" id="SSF63829">
    <property type="entry name" value="Calcium-dependent phosphotriesterase"/>
    <property type="match status" value="1"/>
</dbReference>
<evidence type="ECO:0000313" key="6">
    <source>
        <dbReference type="Proteomes" id="UP001206895"/>
    </source>
</evidence>
<dbReference type="InterPro" id="IPR013658">
    <property type="entry name" value="SGL"/>
</dbReference>
<name>A0ABT1HJH5_9NOCA</name>
<dbReference type="PANTHER" id="PTHR47572">
    <property type="entry name" value="LIPOPROTEIN-RELATED"/>
    <property type="match status" value="1"/>
</dbReference>
<evidence type="ECO:0000313" key="5">
    <source>
        <dbReference type="EMBL" id="MCP2178096.1"/>
    </source>
</evidence>
<dbReference type="Gene3D" id="2.120.10.30">
    <property type="entry name" value="TolB, C-terminal domain"/>
    <property type="match status" value="1"/>
</dbReference>
<dbReference type="InterPro" id="IPR011042">
    <property type="entry name" value="6-blade_b-propeller_TolB-like"/>
</dbReference>
<accession>A0ABT1HJH5</accession>
<sequence>MNVRAKLSVSRSRVAITLIVAATAVGLITPSAASAAPSCEGVTPQRATTVARLGGWIESIVVDEKGRLFATDLYRGRVYRIDHPGATPRVLADFADGVILPGGVVVRPDGKLLVGTYNYGPITANARVLLIDPDTGSTSVYASGLIGIDGVALAPDGTVYTSTLISTAIGRVTPAGQVTPHWTDRVVSPNGIAVSPDGRYLYAIQTWPSPSLYRIPVNAPHDAAPWIRSSHRDFAAAPDGLTVDSQGRPLVTTHLSGQVWRVDADHFCSVSVGADRRGTTQVTYGHGTQGFSHGRLFRTGVYGEIDEVPSAFDPGGR</sequence>
<protein>
    <submittedName>
        <fullName evidence="5">SMP-30/Gluconolaconase/LRE-like region-containing protein</fullName>
    </submittedName>
</protein>